<dbReference type="KEGG" id="dfa:DFA_02265"/>
<keyword evidence="3" id="KW-1185">Reference proteome</keyword>
<proteinExistence type="predicted"/>
<protein>
    <recommendedName>
        <fullName evidence="4">Paramecium surface antigen repeat-containing protein</fullName>
    </recommendedName>
</protein>
<reference evidence="3" key="1">
    <citation type="journal article" date="2011" name="Genome Res.">
        <title>Phylogeny-wide analysis of social amoeba genomes highlights ancient origins for complex intercellular communication.</title>
        <authorList>
            <person name="Heidel A.J."/>
            <person name="Lawal H.M."/>
            <person name="Felder M."/>
            <person name="Schilde C."/>
            <person name="Helps N.R."/>
            <person name="Tunggal B."/>
            <person name="Rivero F."/>
            <person name="John U."/>
            <person name="Schleicher M."/>
            <person name="Eichinger L."/>
            <person name="Platzer M."/>
            <person name="Noegel A.A."/>
            <person name="Schaap P."/>
            <person name="Gloeckner G."/>
        </authorList>
    </citation>
    <scope>NUCLEOTIDE SEQUENCE [LARGE SCALE GENOMIC DNA]</scope>
    <source>
        <strain evidence="3">SH3</strain>
    </source>
</reference>
<dbReference type="OMA" id="IGENCTH"/>
<keyword evidence="1" id="KW-0472">Membrane</keyword>
<dbReference type="Proteomes" id="UP000007797">
    <property type="component" value="Unassembled WGS sequence"/>
</dbReference>
<evidence type="ECO:0008006" key="4">
    <source>
        <dbReference type="Google" id="ProtNLM"/>
    </source>
</evidence>
<feature type="transmembrane region" description="Helical" evidence="1">
    <location>
        <begin position="59"/>
        <end position="77"/>
    </location>
</feature>
<organism evidence="2 3">
    <name type="scientific">Cavenderia fasciculata</name>
    <name type="common">Slime mold</name>
    <name type="synonym">Dictyostelium fasciculatum</name>
    <dbReference type="NCBI Taxonomy" id="261658"/>
    <lineage>
        <taxon>Eukaryota</taxon>
        <taxon>Amoebozoa</taxon>
        <taxon>Evosea</taxon>
        <taxon>Eumycetozoa</taxon>
        <taxon>Dictyostelia</taxon>
        <taxon>Acytosteliales</taxon>
        <taxon>Cavenderiaceae</taxon>
        <taxon>Cavenderia</taxon>
    </lineage>
</organism>
<dbReference type="PANTHER" id="PTHR33459">
    <property type="entry name" value="DD-GDCA PROTEIN"/>
    <property type="match status" value="1"/>
</dbReference>
<evidence type="ECO:0000256" key="1">
    <source>
        <dbReference type="SAM" id="Phobius"/>
    </source>
</evidence>
<dbReference type="InterPro" id="IPR052326">
    <property type="entry name" value="Diff-Dev_Assoc_Protein"/>
</dbReference>
<evidence type="ECO:0000313" key="2">
    <source>
        <dbReference type="EMBL" id="EGG19022.1"/>
    </source>
</evidence>
<dbReference type="AlphaFoldDB" id="F4PYZ3"/>
<dbReference type="PANTHER" id="PTHR33459:SF7">
    <property type="entry name" value="DD-GDCA PROTEIN"/>
    <property type="match status" value="1"/>
</dbReference>
<dbReference type="GeneID" id="14871229"/>
<keyword evidence="1" id="KW-1133">Transmembrane helix</keyword>
<dbReference type="RefSeq" id="XP_004366655.1">
    <property type="nucleotide sequence ID" value="XM_004366598.1"/>
</dbReference>
<gene>
    <name evidence="2" type="ORF">DFA_02265</name>
</gene>
<keyword evidence="1" id="KW-0812">Transmembrane</keyword>
<evidence type="ECO:0000313" key="3">
    <source>
        <dbReference type="Proteomes" id="UP000007797"/>
    </source>
</evidence>
<accession>F4PYZ3</accession>
<sequence length="434" mass="48351">MSRMVNLSRIFINGGIINSKNENLKYNSNNNNFGSRCFRQQQQNNNSNNRKSNSGGIKYFSSPSTIYIILVIAYLIYNIEVVNAAGQCTAEKTCSGLGDSCTADHYYRQTNDTKALTCNRGLYCSQQNVCLQAAMRYEKCSTDPTGTPCFQYLTCRSGGGNNAGDYTCQEYQYGAYNDHCLDDSQCLDGLHCYNLFCKWRVDRCTQDYECDYHRYCNIAPDSSHGNCQVQKDEGHVCNRDGVCKKYTQCVADSNNEKKCTKIFSGGIGENCTHIDTYSTCKMQDNLICDETTFKCVRAPEQTVGDCTGAAVSCKSTETCYCDQLLGTANSTGTCYINPYRGGQQHNICQQAIYALRVCLYSHECKTVNPAPSSCLMAYCAEKHCNMIEACQLNKFGNSNCNIYTDECIQWRITGSASTISKVSLLSLLSLLLLL</sequence>
<name>F4PYZ3_CACFS</name>
<dbReference type="EMBL" id="GL883016">
    <property type="protein sequence ID" value="EGG19022.1"/>
    <property type="molecule type" value="Genomic_DNA"/>
</dbReference>